<evidence type="ECO:0000256" key="2">
    <source>
        <dbReference type="ARBA" id="ARBA00022448"/>
    </source>
</evidence>
<evidence type="ECO:0000256" key="7">
    <source>
        <dbReference type="ARBA" id="ARBA00023004"/>
    </source>
</evidence>
<dbReference type="CDD" id="cd07034">
    <property type="entry name" value="TPP_PYR_PFOR_IOR-alpha_like"/>
    <property type="match status" value="1"/>
</dbReference>
<dbReference type="InterPro" id="IPR017896">
    <property type="entry name" value="4Fe4S_Fe-S-bd"/>
</dbReference>
<dbReference type="Gene3D" id="3.40.50.920">
    <property type="match status" value="1"/>
</dbReference>
<dbReference type="InterPro" id="IPR011895">
    <property type="entry name" value="Pyrv_flavodox_OxRed"/>
</dbReference>
<keyword evidence="8" id="KW-0411">Iron-sulfur</keyword>
<evidence type="ECO:0000256" key="4">
    <source>
        <dbReference type="ARBA" id="ARBA00022723"/>
    </source>
</evidence>
<name>A0ABV9QKL6_9FIRM</name>
<dbReference type="RefSeq" id="WP_379788097.1">
    <property type="nucleotide sequence ID" value="NZ_JBHSHL010000020.1"/>
</dbReference>
<dbReference type="Pfam" id="PF02775">
    <property type="entry name" value="TPP_enzyme_C"/>
    <property type="match status" value="1"/>
</dbReference>
<dbReference type="InterPro" id="IPR019456">
    <property type="entry name" value="Pyrv-flavodox_OxRtase_EKR"/>
</dbReference>
<organism evidence="11 12">
    <name type="scientific">Filifactor villosus</name>
    <dbReference type="NCBI Taxonomy" id="29374"/>
    <lineage>
        <taxon>Bacteria</taxon>
        <taxon>Bacillati</taxon>
        <taxon>Bacillota</taxon>
        <taxon>Clostridia</taxon>
        <taxon>Peptostreptococcales</taxon>
        <taxon>Filifactoraceae</taxon>
        <taxon>Filifactor</taxon>
    </lineage>
</organism>
<evidence type="ECO:0000259" key="10">
    <source>
        <dbReference type="PROSITE" id="PS51379"/>
    </source>
</evidence>
<dbReference type="InterPro" id="IPR002869">
    <property type="entry name" value="Pyrv_flavodox_OxRed_cen"/>
</dbReference>
<dbReference type="Gene3D" id="3.40.920.10">
    <property type="entry name" value="Pyruvate-ferredoxin oxidoreductase, PFOR, domain III"/>
    <property type="match status" value="1"/>
</dbReference>
<evidence type="ECO:0000256" key="8">
    <source>
        <dbReference type="ARBA" id="ARBA00023014"/>
    </source>
</evidence>
<dbReference type="PROSITE" id="PS00198">
    <property type="entry name" value="4FE4S_FER_1"/>
    <property type="match status" value="1"/>
</dbReference>
<dbReference type="SUPFAM" id="SSF54862">
    <property type="entry name" value="4Fe-4S ferredoxins"/>
    <property type="match status" value="1"/>
</dbReference>
<dbReference type="EMBL" id="JBHSHL010000020">
    <property type="protein sequence ID" value="MFC4804587.1"/>
    <property type="molecule type" value="Genomic_DNA"/>
</dbReference>
<reference evidence="12" key="1">
    <citation type="journal article" date="2019" name="Int. J. Syst. Evol. Microbiol.">
        <title>The Global Catalogue of Microorganisms (GCM) 10K type strain sequencing project: providing services to taxonomists for standard genome sequencing and annotation.</title>
        <authorList>
            <consortium name="The Broad Institute Genomics Platform"/>
            <consortium name="The Broad Institute Genome Sequencing Center for Infectious Disease"/>
            <person name="Wu L."/>
            <person name="Ma J."/>
        </authorList>
    </citation>
    <scope>NUCLEOTIDE SEQUENCE [LARGE SCALE GENOMIC DNA]</scope>
    <source>
        <strain evidence="12">CCUG 46385</strain>
    </source>
</reference>
<dbReference type="EC" id="1.2.7.1" evidence="9"/>
<dbReference type="InterPro" id="IPR011766">
    <property type="entry name" value="TPP_enzyme_TPP-bd"/>
</dbReference>
<sequence>MAKKVMKTMDGNTAAAYCSYAFTDVACIYPITPSSPMAELVDEWAAKGQKNIFGQEVRVVEMQSEAGAAGAVHGSLTAGALTSTYTASQGLLLMIPNMYKIAGELLPGVFHVSARALASHALSIFGDHTDVMSARQTGFALLASGSVQEVMDIGGIAHLAAIKSRIPFLHFFDGFRTSHEIQKIEQIDYEVFDRLVDKKAVQEFRDRSLNPEHPYTKGTAQNPDIFFQNREAINRFYDAIPDIVNDYMKEISKETGREYKPFNYYGDPEAEHVVVAMGSVTEALEETVDYLREKGKKVGVLKVHLYRPFSAKYFFDVMPKSAKVISVLDRTKEPGATAEPLHLDVLNLYYRNPEAPVIVGGRYGLGSKDTTPSDLLAVFKNMEVAEPKDRFTISIVDDVTHLSLPIDELIHTSAKGTTRCKFWGLGSDGTVGANKSAIKIIGDNTDLYAQGYFDYDSKKSGGITVSHLRFGKEPIRSTYLIDEADFIACHNQSYVHRYELLEGLKKGGVFVLNTKWNDEELDKNLPNNLKRYIADNEIRFYTVDATSIAEEIGLGSRINMIMQSAFFKLAEVIPVEEAVAHLKKSIEKTYGNKGQNIVDMNFMAVDKGQEALHKVEVPSAWKSVEIEKKSVASEEEPEFIRDLLRPMAALQGNKIPVSAFVDREEGIIPPGTSQYEKRGIAVNVPEWNMENCIQCNQCSFVCPHAAIRPFLMTGEESEKYDAAGVKAMGRGLDSYTYRIQVDPLDCAGCGNCADICPGKKGAKALQMKPIDTQMEQFDRFMNLHKNVGYKPEILDRQSLKGSQFAQPLLEFSGACAGCGETPYAKVVTQLFGERMIIANATGCSSIWGGSAPASVYTINADGQGPAWANSLFEDNAEYGLGMYTAVKVMREHIKNNAEALLTKAISSELKEALQTYLDTMNLGDESKLSSAKLLALLSSYDGEGREFVDEILKRKDYLVKKSMWIFGGDGWAYDIGYGGLDHVLASGEDVNILVFDTEVYSNTGGQSSKATPTGAVAKFAASGKKVKKKDLGMIAATYGYVYVAQVGMGADKNQLIKALKEAEAYDGPSLIIAYAPCINHGLKEGMGKTQQNTKEAVECGYWHLYRYNPLLQQEGKNPFILDSKKPTASFREFLDKQVRYTSLKSGFPEIAEELYAKAEADAEERYARYAKMAGREDA</sequence>
<keyword evidence="6 9" id="KW-0560">Oxidoreductase</keyword>
<keyword evidence="5 9" id="KW-0249">Electron transport</keyword>
<feature type="domain" description="4Fe-4S ferredoxin-type" evidence="10">
    <location>
        <begin position="683"/>
        <end position="712"/>
    </location>
</feature>
<dbReference type="InterPro" id="IPR037112">
    <property type="entry name" value="Pyrv-flavodox_OxR_EKR_sf"/>
</dbReference>
<dbReference type="PANTHER" id="PTHR32154:SF0">
    <property type="entry name" value="PYRUVATE-FLAVODOXIN OXIDOREDUCTASE-RELATED"/>
    <property type="match status" value="1"/>
</dbReference>
<dbReference type="Pfam" id="PF10371">
    <property type="entry name" value="EKR"/>
    <property type="match status" value="1"/>
</dbReference>
<dbReference type="InterPro" id="IPR029061">
    <property type="entry name" value="THDP-binding"/>
</dbReference>
<keyword evidence="2 9" id="KW-0813">Transport</keyword>
<dbReference type="InterPro" id="IPR009014">
    <property type="entry name" value="Transketo_C/PFOR_II"/>
</dbReference>
<evidence type="ECO:0000313" key="12">
    <source>
        <dbReference type="Proteomes" id="UP001595916"/>
    </source>
</evidence>
<dbReference type="InterPro" id="IPR017900">
    <property type="entry name" value="4Fe4S_Fe_S_CS"/>
</dbReference>
<dbReference type="InterPro" id="IPR019752">
    <property type="entry name" value="Pyrv/ketoisovalerate_OxRed_cat"/>
</dbReference>
<evidence type="ECO:0000256" key="3">
    <source>
        <dbReference type="ARBA" id="ARBA00022485"/>
    </source>
</evidence>
<dbReference type="InterPro" id="IPR050722">
    <property type="entry name" value="Pyruvate:ferred/Flavod_OxRd"/>
</dbReference>
<dbReference type="SUPFAM" id="SSF52922">
    <property type="entry name" value="TK C-terminal domain-like"/>
    <property type="match status" value="1"/>
</dbReference>
<dbReference type="Pfam" id="PF17147">
    <property type="entry name" value="PFOR_II"/>
    <property type="match status" value="1"/>
</dbReference>
<evidence type="ECO:0000256" key="9">
    <source>
        <dbReference type="PIRNR" id="PIRNR000159"/>
    </source>
</evidence>
<evidence type="ECO:0000313" key="11">
    <source>
        <dbReference type="EMBL" id="MFC4804587.1"/>
    </source>
</evidence>
<dbReference type="Gene3D" id="3.30.70.20">
    <property type="match status" value="1"/>
</dbReference>
<comment type="similarity">
    <text evidence="1 9">Belongs to the pyruvate:ferredoxin/flavodoxin oxidoreductase family.</text>
</comment>
<dbReference type="PIRSF" id="PIRSF000159">
    <property type="entry name" value="NifJ"/>
    <property type="match status" value="1"/>
</dbReference>
<dbReference type="Pfam" id="PF01558">
    <property type="entry name" value="POR"/>
    <property type="match status" value="1"/>
</dbReference>
<evidence type="ECO:0000256" key="5">
    <source>
        <dbReference type="ARBA" id="ARBA00022982"/>
    </source>
</evidence>
<dbReference type="SUPFAM" id="SSF53323">
    <property type="entry name" value="Pyruvate-ferredoxin oxidoreductase, PFOR, domain III"/>
    <property type="match status" value="1"/>
</dbReference>
<dbReference type="InterPro" id="IPR002880">
    <property type="entry name" value="Pyrv_Fd/Flavodoxin_OxRdtase_N"/>
</dbReference>
<dbReference type="Gene3D" id="3.40.50.970">
    <property type="match status" value="2"/>
</dbReference>
<evidence type="ECO:0000256" key="1">
    <source>
        <dbReference type="ARBA" id="ARBA00009032"/>
    </source>
</evidence>
<gene>
    <name evidence="11" type="primary">nifJ</name>
    <name evidence="11" type="ORF">ACFO4R_05770</name>
</gene>
<comment type="caution">
    <text evidence="11">The sequence shown here is derived from an EMBL/GenBank/DDBJ whole genome shotgun (WGS) entry which is preliminary data.</text>
</comment>
<dbReference type="SMART" id="SM00890">
    <property type="entry name" value="EKR"/>
    <property type="match status" value="1"/>
</dbReference>
<keyword evidence="3" id="KW-0004">4Fe-4S</keyword>
<keyword evidence="7" id="KW-0408">Iron</keyword>
<dbReference type="PANTHER" id="PTHR32154">
    <property type="entry name" value="PYRUVATE-FLAVODOXIN OXIDOREDUCTASE-RELATED"/>
    <property type="match status" value="1"/>
</dbReference>
<protein>
    <recommendedName>
        <fullName evidence="9">Pyruvate:ferredoxin oxidoreductase</fullName>
        <ecNumber evidence="9">1.2.7.1</ecNumber>
    </recommendedName>
    <alternativeName>
        <fullName evidence="9">Pyruvate synthase</fullName>
    </alternativeName>
</protein>
<dbReference type="CDD" id="cd03377">
    <property type="entry name" value="TPP_PFOR_PNO"/>
    <property type="match status" value="1"/>
</dbReference>
<proteinExistence type="inferred from homology"/>
<evidence type="ECO:0000256" key="6">
    <source>
        <dbReference type="ARBA" id="ARBA00023002"/>
    </source>
</evidence>
<dbReference type="SUPFAM" id="SSF52518">
    <property type="entry name" value="Thiamin diphosphate-binding fold (THDP-binding)"/>
    <property type="match status" value="2"/>
</dbReference>
<keyword evidence="11" id="KW-0670">Pyruvate</keyword>
<dbReference type="NCBIfam" id="TIGR02176">
    <property type="entry name" value="pyruv_ox_red"/>
    <property type="match status" value="1"/>
</dbReference>
<dbReference type="Proteomes" id="UP001595916">
    <property type="component" value="Unassembled WGS sequence"/>
</dbReference>
<keyword evidence="4" id="KW-0479">Metal-binding</keyword>
<dbReference type="InterPro" id="IPR033412">
    <property type="entry name" value="PFOR_II"/>
</dbReference>
<keyword evidence="12" id="KW-1185">Reference proteome</keyword>
<comment type="catalytic activity">
    <reaction evidence="9">
        <text>2 oxidized [2Fe-2S]-[ferredoxin] + pyruvate + CoA = 2 reduced [2Fe-2S]-[ferredoxin] + acetyl-CoA + CO2 + H(+)</text>
        <dbReference type="Rhea" id="RHEA:12765"/>
        <dbReference type="Rhea" id="RHEA-COMP:10000"/>
        <dbReference type="Rhea" id="RHEA-COMP:10001"/>
        <dbReference type="ChEBI" id="CHEBI:15361"/>
        <dbReference type="ChEBI" id="CHEBI:15378"/>
        <dbReference type="ChEBI" id="CHEBI:16526"/>
        <dbReference type="ChEBI" id="CHEBI:33737"/>
        <dbReference type="ChEBI" id="CHEBI:33738"/>
        <dbReference type="ChEBI" id="CHEBI:57287"/>
        <dbReference type="ChEBI" id="CHEBI:57288"/>
        <dbReference type="EC" id="1.2.7.1"/>
    </reaction>
</comment>
<feature type="domain" description="4Fe-4S ferredoxin-type" evidence="10">
    <location>
        <begin position="737"/>
        <end position="768"/>
    </location>
</feature>
<dbReference type="Pfam" id="PF12838">
    <property type="entry name" value="Fer4_7"/>
    <property type="match status" value="1"/>
</dbReference>
<accession>A0ABV9QKL6</accession>
<dbReference type="PROSITE" id="PS51379">
    <property type="entry name" value="4FE4S_FER_2"/>
    <property type="match status" value="2"/>
</dbReference>
<dbReference type="Gene3D" id="4.10.780.10">
    <property type="entry name" value="Pyruvate-flavodoxin oxidoreductase, EKR domain"/>
    <property type="match status" value="1"/>
</dbReference>
<dbReference type="Pfam" id="PF01855">
    <property type="entry name" value="POR_N"/>
    <property type="match status" value="1"/>
</dbReference>